<evidence type="ECO:0000313" key="1">
    <source>
        <dbReference type="EMBL" id="OWZ84381.1"/>
    </source>
</evidence>
<dbReference type="EMBL" id="NIQC01000005">
    <property type="protein sequence ID" value="OWZ84381.1"/>
    <property type="molecule type" value="Genomic_DNA"/>
</dbReference>
<dbReference type="AlphaFoldDB" id="A0A226BZM9"/>
<accession>A0A226BZM9</accession>
<evidence type="ECO:0000313" key="2">
    <source>
        <dbReference type="Proteomes" id="UP000214588"/>
    </source>
</evidence>
<dbReference type="RefSeq" id="WP_089022955.1">
    <property type="nucleotide sequence ID" value="NZ_NIQC01000005.1"/>
</dbReference>
<organism evidence="1 2">
    <name type="scientific">Natranaerobius trueperi</name>
    <dbReference type="NCBI Taxonomy" id="759412"/>
    <lineage>
        <taxon>Bacteria</taxon>
        <taxon>Bacillati</taxon>
        <taxon>Bacillota</taxon>
        <taxon>Clostridia</taxon>
        <taxon>Natranaerobiales</taxon>
        <taxon>Natranaerobiaceae</taxon>
        <taxon>Natranaerobius</taxon>
    </lineage>
</organism>
<reference evidence="1 2" key="1">
    <citation type="submission" date="2017-06" db="EMBL/GenBank/DDBJ databases">
        <title>Draft Genome Sequence of Natranaerobius trueperi halophilic, alkalithermophilic bacteria from soda lakes.</title>
        <authorList>
            <person name="Zhao B."/>
        </authorList>
    </citation>
    <scope>NUCLEOTIDE SEQUENCE [LARGE SCALE GENOMIC DNA]</scope>
    <source>
        <strain evidence="1 2">DSM 18760</strain>
    </source>
</reference>
<gene>
    <name evidence="1" type="ORF">CDO51_03720</name>
</gene>
<comment type="caution">
    <text evidence="1">The sequence shown here is derived from an EMBL/GenBank/DDBJ whole genome shotgun (WGS) entry which is preliminary data.</text>
</comment>
<keyword evidence="2" id="KW-1185">Reference proteome</keyword>
<dbReference type="Proteomes" id="UP000214588">
    <property type="component" value="Unassembled WGS sequence"/>
</dbReference>
<sequence>MFSHHQPILENELEELGTILEQKNGNEIWEISYKWSEVIGYYFIVEGVTLSDHACEKLSKINFFVRENGVNLKEFMRILG</sequence>
<name>A0A226BZM9_9FIRM</name>
<protein>
    <submittedName>
        <fullName evidence="1">Uncharacterized protein</fullName>
    </submittedName>
</protein>
<proteinExistence type="predicted"/>